<dbReference type="STRING" id="4999.A0A1Y1U5S1"/>
<evidence type="ECO:0000313" key="14">
    <source>
        <dbReference type="Proteomes" id="UP000193218"/>
    </source>
</evidence>
<dbReference type="InterPro" id="IPR027417">
    <property type="entry name" value="P-loop_NTPase"/>
</dbReference>
<dbReference type="InterPro" id="IPR039627">
    <property type="entry name" value="Yme2_C"/>
</dbReference>
<protein>
    <recommendedName>
        <fullName evidence="3 10">Mitochondrial escape protein 2</fullName>
    </recommendedName>
</protein>
<feature type="compositionally biased region" description="Pro residues" evidence="11">
    <location>
        <begin position="56"/>
        <end position="94"/>
    </location>
</feature>
<dbReference type="GO" id="GO:0003723">
    <property type="term" value="F:RNA binding"/>
    <property type="evidence" value="ECO:0007669"/>
    <property type="project" value="UniProtKB-UniRule"/>
</dbReference>
<dbReference type="OrthoDB" id="10267654at2759"/>
<feature type="compositionally biased region" description="Low complexity" evidence="11">
    <location>
        <begin position="45"/>
        <end position="55"/>
    </location>
</feature>
<feature type="region of interest" description="Disordered" evidence="11">
    <location>
        <begin position="35"/>
        <end position="100"/>
    </location>
</feature>
<dbReference type="EMBL" id="NBSH01000022">
    <property type="protein sequence ID" value="ORX33380.1"/>
    <property type="molecule type" value="Genomic_DNA"/>
</dbReference>
<organism evidence="13 14">
    <name type="scientific">Kockovaella imperatae</name>
    <dbReference type="NCBI Taxonomy" id="4999"/>
    <lineage>
        <taxon>Eukaryota</taxon>
        <taxon>Fungi</taxon>
        <taxon>Dikarya</taxon>
        <taxon>Basidiomycota</taxon>
        <taxon>Agaricomycotina</taxon>
        <taxon>Tremellomycetes</taxon>
        <taxon>Tremellales</taxon>
        <taxon>Cuniculitremaceae</taxon>
        <taxon>Kockovaella</taxon>
    </lineage>
</organism>
<dbReference type="GO" id="GO:0006397">
    <property type="term" value="P:mRNA processing"/>
    <property type="evidence" value="ECO:0007669"/>
    <property type="project" value="UniProtKB-UniRule"/>
</dbReference>
<keyword evidence="6" id="KW-1133">Transmembrane helix</keyword>
<evidence type="ECO:0000259" key="12">
    <source>
        <dbReference type="Pfam" id="PF10443"/>
    </source>
</evidence>
<comment type="function">
    <text evidence="9 10">Plays a role in maintaining the mitochondrial genome and in controlling the mtDNA escape. Involved in the regulation of mtDNA nucleotide structure and number. May have a dispensable role in early maturation of pre-rRNA.</text>
</comment>
<dbReference type="FunCoup" id="A0A1Y1U5S1">
    <property type="interactions" value="7"/>
</dbReference>
<dbReference type="GO" id="GO:0005743">
    <property type="term" value="C:mitochondrial inner membrane"/>
    <property type="evidence" value="ECO:0007669"/>
    <property type="project" value="UniProtKB-SubCell"/>
</dbReference>
<dbReference type="SUPFAM" id="SSF52540">
    <property type="entry name" value="P-loop containing nucleoside triphosphate hydrolases"/>
    <property type="match status" value="1"/>
</dbReference>
<feature type="region of interest" description="Disordered" evidence="11">
    <location>
        <begin position="475"/>
        <end position="494"/>
    </location>
</feature>
<dbReference type="PANTHER" id="PTHR32198">
    <property type="entry name" value="MITOCHONDRIAL ESCAPE PROTEIN 2"/>
    <property type="match status" value="1"/>
</dbReference>
<sequence>MLRPLIYPLKHPLRRRATQAGWRIPLLAAPLRRLESTSRDDHVNSTASSAADGTTTPPPLPQDQPLPPVPITPLPNDPDNPPPQTTSSSTPPPSEESRRIPSSLYISNVFPITLGRFDPRPALAFFREQGMMERLHDIASEISGNGFRVESWEIARKDGGVFLHFSYIPPPPPKEGEEVSRVEAETTATMFGALPEVGKSKNNPARFFIPQFIQSAQKHGGIPHWLGEWGQPRWIEKNLAAGHTLYSRGIEKPGITFVGQGEDNSSGTSVLGTGSGLKGVQELVGNGRVWLVKGRQWTEDMHRFPSPHLRVEFEGPDVSQEMLYVLFRPYGRLKDIVPPSPAAAGSLRAATVTFGHLSPSTTAINCLHGYSTPTNTADFIARITGDTAPGSIALSRLRIYYESQRKAHAIRDFLNSHPRIVLPALAFLIGTLSYTLFDPIRAFFVRSNLEGVFDLESYSIVKMIRSKFSSSFSFGSSSNGPADGPDETLGKNAWKDRVEAEKTVERWLSEYPSTFITITGPPGSGKASLVSRVLGKQAKPSLVIDCSDTAKAKTDSALLSALAEQTGYWPVFSFLNSLNGLIDLVTVGLIGQKAGFATPIDQQLRSVLDVVGTALKDVSAHTREKHQESIDKARKCAEVEVEESRRQALIRRGGWHDGRLDCIAGNGVMSELGLGQEPTFDGDLAIDNVIEISEPATAAKPSARRSASAYPPEDLDVESEYIQALPIVVLKNFAQKSARGELWTVLSEWGAGLVENKIAHVIVITEGPIASKSLTKALPSKPLNTVSLADADYENSLSYVRDKLESSNSALSLADRDQITKLGGRMVDLETLVYKVRTGASVPEAVDDIVLRNVVELRKLAFGDDAEDAKSLPWTRQQAWKVVSELAKNGELSYAKLLQDFPFKGSEQSLKALEEHELVSITYVDGRASKVKPGKPVFRYAFEQLVNDPVFRAMSQIEYNTALIAKAEADIKSYEAELGTLKSISTGGGEEALGLGEGFFSIFGKSTAVKERARWLLEKMGKSVDKLAGLEKDNAEMMKLLTSASK</sequence>
<evidence type="ECO:0000256" key="10">
    <source>
        <dbReference type="RuleBase" id="RU367108"/>
    </source>
</evidence>
<evidence type="ECO:0000256" key="3">
    <source>
        <dbReference type="ARBA" id="ARBA00020222"/>
    </source>
</evidence>
<dbReference type="Proteomes" id="UP000193218">
    <property type="component" value="Unassembled WGS sequence"/>
</dbReference>
<dbReference type="InterPro" id="IPR018850">
    <property type="entry name" value="Mt_escape_2_C"/>
</dbReference>
<evidence type="ECO:0000256" key="5">
    <source>
        <dbReference type="ARBA" id="ARBA00022792"/>
    </source>
</evidence>
<dbReference type="InParanoid" id="A0A1Y1U5S1"/>
<dbReference type="Pfam" id="PF10443">
    <property type="entry name" value="RNA12"/>
    <property type="match status" value="1"/>
</dbReference>
<dbReference type="GeneID" id="33559103"/>
<keyword evidence="14" id="KW-1185">Reference proteome</keyword>
<dbReference type="PANTHER" id="PTHR32198:SF2">
    <property type="entry name" value="MITOCHONDRIAL ESCAPE PROTEIN 2"/>
    <property type="match status" value="1"/>
</dbReference>
<keyword evidence="8" id="KW-0472">Membrane</keyword>
<comment type="subcellular location">
    <subcellularLocation>
        <location evidence="1 10">Mitochondrion inner membrane</location>
        <topology evidence="1 10">Single-pass membrane protein</topology>
    </subcellularLocation>
</comment>
<keyword evidence="5 10" id="KW-0999">Mitochondrion inner membrane</keyword>
<proteinExistence type="inferred from homology"/>
<comment type="caution">
    <text evidence="13">The sequence shown here is derived from an EMBL/GenBank/DDBJ whole genome shotgun (WGS) entry which is preliminary data.</text>
</comment>
<evidence type="ECO:0000256" key="2">
    <source>
        <dbReference type="ARBA" id="ARBA00010320"/>
    </source>
</evidence>
<name>A0A1Y1U5S1_9TREE</name>
<dbReference type="AlphaFoldDB" id="A0A1Y1U5S1"/>
<evidence type="ECO:0000256" key="8">
    <source>
        <dbReference type="ARBA" id="ARBA00023136"/>
    </source>
</evidence>
<keyword evidence="4" id="KW-0812">Transmembrane</keyword>
<reference evidence="13 14" key="1">
    <citation type="submission" date="2017-03" db="EMBL/GenBank/DDBJ databases">
        <title>Widespread Adenine N6-methylation of Active Genes in Fungi.</title>
        <authorList>
            <consortium name="DOE Joint Genome Institute"/>
            <person name="Mondo S.J."/>
            <person name="Dannebaum R.O."/>
            <person name="Kuo R.C."/>
            <person name="Louie K.B."/>
            <person name="Bewick A.J."/>
            <person name="Labutti K."/>
            <person name="Haridas S."/>
            <person name="Kuo A."/>
            <person name="Salamov A."/>
            <person name="Ahrendt S.R."/>
            <person name="Lau R."/>
            <person name="Bowen B.P."/>
            <person name="Lipzen A."/>
            <person name="Sullivan W."/>
            <person name="Andreopoulos W.B."/>
            <person name="Clum A."/>
            <person name="Lindquist E."/>
            <person name="Daum C."/>
            <person name="Northen T.R."/>
            <person name="Ramamoorthy G."/>
            <person name="Schmitz R.J."/>
            <person name="Gryganskyi A."/>
            <person name="Culley D."/>
            <person name="Magnuson J."/>
            <person name="James T.Y."/>
            <person name="O'Malley M.A."/>
            <person name="Stajich J.E."/>
            <person name="Spatafora J.W."/>
            <person name="Visel A."/>
            <person name="Grigoriev I.V."/>
        </authorList>
    </citation>
    <scope>NUCLEOTIDE SEQUENCE [LARGE SCALE GENOMIC DNA]</scope>
    <source>
        <strain evidence="13 14">NRRL Y-17943</strain>
    </source>
</reference>
<dbReference type="SUPFAM" id="SSF54928">
    <property type="entry name" value="RNA-binding domain, RBD"/>
    <property type="match status" value="1"/>
</dbReference>
<evidence type="ECO:0000313" key="13">
    <source>
        <dbReference type="EMBL" id="ORX33380.1"/>
    </source>
</evidence>
<gene>
    <name evidence="13" type="ORF">BD324DRAFT_639882</name>
</gene>
<evidence type="ECO:0000256" key="11">
    <source>
        <dbReference type="SAM" id="MobiDB-lite"/>
    </source>
</evidence>
<dbReference type="InterPro" id="IPR035979">
    <property type="entry name" value="RBD_domain_sf"/>
</dbReference>
<dbReference type="RefSeq" id="XP_021867716.1">
    <property type="nucleotide sequence ID" value="XM_022017294.1"/>
</dbReference>
<evidence type="ECO:0000256" key="6">
    <source>
        <dbReference type="ARBA" id="ARBA00022989"/>
    </source>
</evidence>
<accession>A0A1Y1U5S1</accession>
<comment type="similarity">
    <text evidence="2 10">Belongs to the YME2 family.</text>
</comment>
<keyword evidence="10" id="KW-0507">mRNA processing</keyword>
<evidence type="ECO:0000256" key="7">
    <source>
        <dbReference type="ARBA" id="ARBA00023128"/>
    </source>
</evidence>
<dbReference type="Gene3D" id="3.40.50.300">
    <property type="entry name" value="P-loop containing nucleotide triphosphate hydrolases"/>
    <property type="match status" value="1"/>
</dbReference>
<keyword evidence="7 10" id="KW-0496">Mitochondrion</keyword>
<keyword evidence="10" id="KW-0694">RNA-binding</keyword>
<evidence type="ECO:0000256" key="1">
    <source>
        <dbReference type="ARBA" id="ARBA00004434"/>
    </source>
</evidence>
<evidence type="ECO:0000256" key="9">
    <source>
        <dbReference type="ARBA" id="ARBA00025276"/>
    </source>
</evidence>
<feature type="domain" description="Mitochondrial escape protein 2 C-terminal" evidence="12">
    <location>
        <begin position="497"/>
        <end position="984"/>
    </location>
</feature>
<evidence type="ECO:0000256" key="4">
    <source>
        <dbReference type="ARBA" id="ARBA00022692"/>
    </source>
</evidence>